<reference evidence="2 3" key="1">
    <citation type="submission" date="2015-10" db="EMBL/GenBank/DDBJ databases">
        <title>Corynebacteirum lowii and Corynebacterium oculi species nova, derived from human clinical disease and and emended description of Corynebacterium mastiditis.</title>
        <authorList>
            <person name="Bernard K."/>
            <person name="Pacheco A.L."/>
            <person name="Mcdougall C."/>
            <person name="Burtx T."/>
            <person name="Weibe D."/>
            <person name="Tyler S."/>
            <person name="Olson A.B."/>
            <person name="Cnockaert M."/>
            <person name="Eguchi H."/>
            <person name="Kuwahara T."/>
            <person name="Nakayama-Imaohji H."/>
            <person name="Boudewijins M."/>
            <person name="Van Hoecke F."/>
            <person name="Bernier A.-M."/>
            <person name="Vandamme P."/>
        </authorList>
    </citation>
    <scope>NUCLEOTIDE SEQUENCE [LARGE SCALE GENOMIC DNA]</scope>
    <source>
        <strain evidence="2 3">NML 130206</strain>
    </source>
</reference>
<dbReference type="PATRIC" id="fig|1544413.3.peg.290"/>
<keyword evidence="1" id="KW-1133">Transmembrane helix</keyword>
<protein>
    <recommendedName>
        <fullName evidence="4">TadE-like protein</fullName>
    </recommendedName>
</protein>
<dbReference type="RefSeq" id="WP_055175237.1">
    <property type="nucleotide sequence ID" value="NZ_JAUSQY010000001.1"/>
</dbReference>
<dbReference type="STRING" id="1544413.Clow_00288"/>
<keyword evidence="3" id="KW-1185">Reference proteome</keyword>
<organism evidence="2 3">
    <name type="scientific">Corynebacterium lowii</name>
    <dbReference type="NCBI Taxonomy" id="1544413"/>
    <lineage>
        <taxon>Bacteria</taxon>
        <taxon>Bacillati</taxon>
        <taxon>Actinomycetota</taxon>
        <taxon>Actinomycetes</taxon>
        <taxon>Mycobacteriales</taxon>
        <taxon>Corynebacteriaceae</taxon>
        <taxon>Corynebacterium</taxon>
    </lineage>
</organism>
<dbReference type="Proteomes" id="UP000050488">
    <property type="component" value="Unassembled WGS sequence"/>
</dbReference>
<evidence type="ECO:0000313" key="2">
    <source>
        <dbReference type="EMBL" id="KQB87234.1"/>
    </source>
</evidence>
<keyword evidence="1" id="KW-0812">Transmembrane</keyword>
<accession>A0A0N8W0P0</accession>
<comment type="caution">
    <text evidence="2">The sequence shown here is derived from an EMBL/GenBank/DDBJ whole genome shotgun (WGS) entry which is preliminary data.</text>
</comment>
<dbReference type="OrthoDB" id="4427469at2"/>
<dbReference type="EMBL" id="LKEV01000001">
    <property type="protein sequence ID" value="KQB87234.1"/>
    <property type="molecule type" value="Genomic_DNA"/>
</dbReference>
<gene>
    <name evidence="2" type="ORF">Clow_00288</name>
</gene>
<sequence length="108" mass="11393">MPLTIPRVRAKIEDERGSVTVEAAIATSAVIVLFALLVAGLFTLAAYLSAIDIAGAAAREYAITGNHMEPVRGSVVMMEESGKGTATAEIPSPFGVMRAQAVYPMERQ</sequence>
<proteinExistence type="predicted"/>
<evidence type="ECO:0000313" key="3">
    <source>
        <dbReference type="Proteomes" id="UP000050488"/>
    </source>
</evidence>
<evidence type="ECO:0008006" key="4">
    <source>
        <dbReference type="Google" id="ProtNLM"/>
    </source>
</evidence>
<dbReference type="AlphaFoldDB" id="A0A0N8W0P0"/>
<keyword evidence="1" id="KW-0472">Membrane</keyword>
<evidence type="ECO:0000256" key="1">
    <source>
        <dbReference type="SAM" id="Phobius"/>
    </source>
</evidence>
<feature type="transmembrane region" description="Helical" evidence="1">
    <location>
        <begin position="21"/>
        <end position="48"/>
    </location>
</feature>
<name>A0A0N8W0P0_9CORY</name>